<dbReference type="EMBL" id="AZHD01000004">
    <property type="protein sequence ID" value="OAA64515.1"/>
    <property type="molecule type" value="Genomic_DNA"/>
</dbReference>
<feature type="region of interest" description="Disordered" evidence="4">
    <location>
        <begin position="211"/>
        <end position="230"/>
    </location>
</feature>
<dbReference type="CDD" id="cd07813">
    <property type="entry name" value="COQ10p_like"/>
    <property type="match status" value="1"/>
</dbReference>
<reference evidence="6 7" key="1">
    <citation type="journal article" date="2016" name="Genome Biol. Evol.">
        <title>Divergent and convergent evolution of fungal pathogenicity.</title>
        <authorList>
            <person name="Shang Y."/>
            <person name="Xiao G."/>
            <person name="Zheng P."/>
            <person name="Cen K."/>
            <person name="Zhan S."/>
            <person name="Wang C."/>
        </authorList>
    </citation>
    <scope>NUCLEOTIDE SEQUENCE [LARGE SCALE GENOMIC DNA]</scope>
    <source>
        <strain evidence="6 7">RCEF 264</strain>
    </source>
</reference>
<dbReference type="SUPFAM" id="SSF55961">
    <property type="entry name" value="Bet v1-like"/>
    <property type="match status" value="1"/>
</dbReference>
<dbReference type="PANTHER" id="PTHR12901">
    <property type="entry name" value="SPERM PROTEIN HOMOLOG"/>
    <property type="match status" value="1"/>
</dbReference>
<evidence type="ECO:0000259" key="5">
    <source>
        <dbReference type="Pfam" id="PF03364"/>
    </source>
</evidence>
<comment type="function">
    <text evidence="3">Required for the function of coenzyme Q in the respiratory chain. May serve as a chaperone or may be involved in the transport of Q6 from its site of synthesis to the catalytic sites of the respiratory complexes.</text>
</comment>
<comment type="similarity">
    <text evidence="1">Belongs to the COQ10 family.</text>
</comment>
<dbReference type="OrthoDB" id="292693at2759"/>
<evidence type="ECO:0000256" key="2">
    <source>
        <dbReference type="ARBA" id="ARBA00011814"/>
    </source>
</evidence>
<comment type="subunit">
    <text evidence="2">Interacts with coenzyme Q.</text>
</comment>
<name>A0A167X4E6_9HYPO</name>
<dbReference type="InterPro" id="IPR023393">
    <property type="entry name" value="START-like_dom_sf"/>
</dbReference>
<organism evidence="6 7">
    <name type="scientific">Niveomyces insectorum RCEF 264</name>
    <dbReference type="NCBI Taxonomy" id="1081102"/>
    <lineage>
        <taxon>Eukaryota</taxon>
        <taxon>Fungi</taxon>
        <taxon>Dikarya</taxon>
        <taxon>Ascomycota</taxon>
        <taxon>Pezizomycotina</taxon>
        <taxon>Sordariomycetes</taxon>
        <taxon>Hypocreomycetidae</taxon>
        <taxon>Hypocreales</taxon>
        <taxon>Cordycipitaceae</taxon>
        <taxon>Niveomyces</taxon>
    </lineage>
</organism>
<dbReference type="STRING" id="1081102.A0A167X4E6"/>
<dbReference type="AlphaFoldDB" id="A0A167X4E6"/>
<feature type="domain" description="Coenzyme Q-binding protein COQ10 START" evidence="5">
    <location>
        <begin position="62"/>
        <end position="266"/>
    </location>
</feature>
<dbReference type="Pfam" id="PF03364">
    <property type="entry name" value="Polyketide_cyc"/>
    <property type="match status" value="1"/>
</dbReference>
<comment type="caution">
    <text evidence="6">The sequence shown here is derived from an EMBL/GenBank/DDBJ whole genome shotgun (WGS) entry which is preliminary data.</text>
</comment>
<sequence length="281" mass="29062">MAAAAATTVLGLCHSSGSSAGAGAGPASGRRPFLSAAAGAVFGQGPLGASAPHHTLTTARTLPYAASDLFRIIADVDAYAQFLPHCTASRVTQWRTLRAPASSSSSSSSSSWPARADLTVGWGPLSQTYSSRVYCLPGRGVVEAVSGRRGVPTLTADEQAELGLSGDAVAEPGLARPRRHAAADDHGDDDTFESLVTRWTVKALDGDQVPAADAAGAGAGTPSQSRSDGRTRVELHIRFQFRNPLYQIAAAQIGHEMASKMIEAFEERAAALLGPPRARSS</sequence>
<evidence type="ECO:0000313" key="7">
    <source>
        <dbReference type="Proteomes" id="UP000076874"/>
    </source>
</evidence>
<dbReference type="InterPro" id="IPR044996">
    <property type="entry name" value="COQ10-like"/>
</dbReference>
<evidence type="ECO:0000256" key="4">
    <source>
        <dbReference type="SAM" id="MobiDB-lite"/>
    </source>
</evidence>
<accession>A0A167X4E6</accession>
<dbReference type="GO" id="GO:0005739">
    <property type="term" value="C:mitochondrion"/>
    <property type="evidence" value="ECO:0007669"/>
    <property type="project" value="TreeGrafter"/>
</dbReference>
<dbReference type="GO" id="GO:0045333">
    <property type="term" value="P:cellular respiration"/>
    <property type="evidence" value="ECO:0007669"/>
    <property type="project" value="InterPro"/>
</dbReference>
<evidence type="ECO:0000256" key="3">
    <source>
        <dbReference type="ARBA" id="ARBA00024947"/>
    </source>
</evidence>
<evidence type="ECO:0000313" key="6">
    <source>
        <dbReference type="EMBL" id="OAA64515.1"/>
    </source>
</evidence>
<evidence type="ECO:0000256" key="1">
    <source>
        <dbReference type="ARBA" id="ARBA00006885"/>
    </source>
</evidence>
<protein>
    <submittedName>
        <fullName evidence="6">Cyclase-dehydrase family protein</fullName>
    </submittedName>
</protein>
<keyword evidence="7" id="KW-1185">Reference proteome</keyword>
<dbReference type="GO" id="GO:0048039">
    <property type="term" value="F:ubiquinone binding"/>
    <property type="evidence" value="ECO:0007669"/>
    <property type="project" value="InterPro"/>
</dbReference>
<dbReference type="PANTHER" id="PTHR12901:SF10">
    <property type="entry name" value="COENZYME Q-BINDING PROTEIN COQ10, MITOCHONDRIAL"/>
    <property type="match status" value="1"/>
</dbReference>
<dbReference type="InterPro" id="IPR005031">
    <property type="entry name" value="COQ10_START"/>
</dbReference>
<dbReference type="Gene3D" id="3.30.530.20">
    <property type="match status" value="1"/>
</dbReference>
<gene>
    <name evidence="6" type="ORF">SPI_03162</name>
</gene>
<dbReference type="Proteomes" id="UP000076874">
    <property type="component" value="Unassembled WGS sequence"/>
</dbReference>
<proteinExistence type="inferred from homology"/>